<evidence type="ECO:0000313" key="3">
    <source>
        <dbReference type="Proteomes" id="UP000034838"/>
    </source>
</evidence>
<comment type="caution">
    <text evidence="2">The sequence shown here is derived from an EMBL/GenBank/DDBJ whole genome shotgun (WGS) entry which is preliminary data.</text>
</comment>
<keyword evidence="3" id="KW-1185">Reference proteome</keyword>
<dbReference type="InterPro" id="IPR036380">
    <property type="entry name" value="Isochorismatase-like_sf"/>
</dbReference>
<proteinExistence type="predicted"/>
<gene>
    <name evidence="2" type="ORF">VT52_000650</name>
</gene>
<feature type="region of interest" description="Disordered" evidence="1">
    <location>
        <begin position="1"/>
        <end position="127"/>
    </location>
</feature>
<reference evidence="2" key="1">
    <citation type="submission" date="2016-10" db="EMBL/GenBank/DDBJ databases">
        <title>Genome sequence of Streptomyces malaysiense MUSC 136.</title>
        <authorList>
            <person name="Lee L.-H."/>
            <person name="Ser H.-L."/>
        </authorList>
    </citation>
    <scope>NUCLEOTIDE SEQUENCE [LARGE SCALE GENOMIC DNA]</scope>
    <source>
        <strain evidence="2">MUSC 136</strain>
    </source>
</reference>
<sequence>MDEAGVRPGGPLITGRRRGACHGTGLDTPPRDPGVTRIGLTGAATGPGVESAARSAPRRPSPAAARPARTSTDPGSPRSGVQVMAPVSWRLRSRAGRMRHRPGPCRRRDEAAKSRSPRPRPRSLPYG</sequence>
<feature type="compositionally biased region" description="Basic residues" evidence="1">
    <location>
        <begin position="91"/>
        <end position="105"/>
    </location>
</feature>
<evidence type="ECO:0000256" key="1">
    <source>
        <dbReference type="SAM" id="MobiDB-lite"/>
    </source>
</evidence>
<evidence type="ECO:0000313" key="2">
    <source>
        <dbReference type="EMBL" id="OIK29603.1"/>
    </source>
</evidence>
<dbReference type="AlphaFoldDB" id="A0A1J4Q8M9"/>
<dbReference type="EMBL" id="LBDA02000001">
    <property type="protein sequence ID" value="OIK29603.1"/>
    <property type="molecule type" value="Genomic_DNA"/>
</dbReference>
<accession>A0A1J4Q8M9</accession>
<organism evidence="2 3">
    <name type="scientific">Streptomyces malaysiense</name>
    <dbReference type="NCBI Taxonomy" id="1428626"/>
    <lineage>
        <taxon>Bacteria</taxon>
        <taxon>Bacillati</taxon>
        <taxon>Actinomycetota</taxon>
        <taxon>Actinomycetes</taxon>
        <taxon>Kitasatosporales</taxon>
        <taxon>Streptomycetaceae</taxon>
        <taxon>Streptomyces</taxon>
    </lineage>
</organism>
<name>A0A1J4Q8M9_9ACTN</name>
<dbReference type="SUPFAM" id="SSF52499">
    <property type="entry name" value="Isochorismatase-like hydrolases"/>
    <property type="match status" value="1"/>
</dbReference>
<protein>
    <submittedName>
        <fullName evidence="2">Uncharacterized protein</fullName>
    </submittedName>
</protein>
<dbReference type="Proteomes" id="UP000034838">
    <property type="component" value="Unassembled WGS sequence"/>
</dbReference>